<sequence>MSENDGTIFLACDTIINFLLNNEKVLSQVNGCDFVHLLQAMALWAGNSDDTSVVMMASSICALVFDLTYEEALLMHDGVDCSLLEQLSQLFARSLSPSIKWGSDDIKGQLDLHEIISSGFSRWVARFPSIKKTIERPSMLQC</sequence>
<dbReference type="PANTHER" id="PTHR13109">
    <property type="entry name" value="NEUROCHONDRIN"/>
    <property type="match status" value="1"/>
</dbReference>
<reference evidence="1" key="1">
    <citation type="submission" date="2015-07" db="EMBL/GenBank/DDBJ databases">
        <title>Transcriptome Assembly of Anthurium amnicola.</title>
        <authorList>
            <person name="Suzuki J."/>
        </authorList>
    </citation>
    <scope>NUCLEOTIDE SEQUENCE</scope>
</reference>
<dbReference type="EMBL" id="GDJX01006048">
    <property type="protein sequence ID" value="JAT61888.1"/>
    <property type="molecule type" value="Transcribed_RNA"/>
</dbReference>
<name>A0A1D1Z4Q7_9ARAE</name>
<dbReference type="InterPro" id="IPR008709">
    <property type="entry name" value="Neurochondrin"/>
</dbReference>
<dbReference type="PANTHER" id="PTHR13109:SF7">
    <property type="entry name" value="NEUROCHONDRIN"/>
    <property type="match status" value="1"/>
</dbReference>
<proteinExistence type="predicted"/>
<organism evidence="1">
    <name type="scientific">Anthurium amnicola</name>
    <dbReference type="NCBI Taxonomy" id="1678845"/>
    <lineage>
        <taxon>Eukaryota</taxon>
        <taxon>Viridiplantae</taxon>
        <taxon>Streptophyta</taxon>
        <taxon>Embryophyta</taxon>
        <taxon>Tracheophyta</taxon>
        <taxon>Spermatophyta</taxon>
        <taxon>Magnoliopsida</taxon>
        <taxon>Liliopsida</taxon>
        <taxon>Araceae</taxon>
        <taxon>Pothoideae</taxon>
        <taxon>Potheae</taxon>
        <taxon>Anthurium</taxon>
    </lineage>
</organism>
<gene>
    <name evidence="1" type="primary">recX_1</name>
    <name evidence="1" type="ORF">g.125349</name>
</gene>
<accession>A0A1D1Z4Q7</accession>
<evidence type="ECO:0000313" key="1">
    <source>
        <dbReference type="EMBL" id="JAT61888.1"/>
    </source>
</evidence>
<dbReference type="AlphaFoldDB" id="A0A1D1Z4Q7"/>
<protein>
    <submittedName>
        <fullName evidence="1">Regulatory protein recX</fullName>
    </submittedName>
</protein>